<dbReference type="InterPro" id="IPR002500">
    <property type="entry name" value="PAPS_reduct_dom"/>
</dbReference>
<dbReference type="GeneID" id="114240134"/>
<evidence type="ECO:0000256" key="6">
    <source>
        <dbReference type="ARBA" id="ARBA00022695"/>
    </source>
</evidence>
<dbReference type="OrthoDB" id="270728at2759"/>
<keyword evidence="14" id="KW-1185">Reference proteome</keyword>
<evidence type="ECO:0000256" key="1">
    <source>
        <dbReference type="ARBA" id="ARBA00004726"/>
    </source>
</evidence>
<keyword evidence="9" id="KW-0067">ATP-binding</keyword>
<evidence type="ECO:0000256" key="2">
    <source>
        <dbReference type="ARBA" id="ARBA00012393"/>
    </source>
</evidence>
<dbReference type="CDD" id="cd23948">
    <property type="entry name" value="FAD_synthase"/>
    <property type="match status" value="1"/>
</dbReference>
<dbReference type="GO" id="GO:0003919">
    <property type="term" value="F:FMN adenylyltransferase activity"/>
    <property type="evidence" value="ECO:0007669"/>
    <property type="project" value="UniProtKB-EC"/>
</dbReference>
<dbReference type="Pfam" id="PF01507">
    <property type="entry name" value="PAPS_reduct"/>
    <property type="match status" value="2"/>
</dbReference>
<dbReference type="KEGG" id="bman:114240134"/>
<keyword evidence="3" id="KW-0285">Flavoprotein</keyword>
<evidence type="ECO:0000313" key="14">
    <source>
        <dbReference type="Proteomes" id="UP000504629"/>
    </source>
</evidence>
<name>A0A6J2JB72_BOMMA</name>
<keyword evidence="5" id="KW-0808">Transferase</keyword>
<keyword evidence="7" id="KW-0547">Nucleotide-binding</keyword>
<feature type="domain" description="Phosphoadenosine phosphosulphate reductase" evidence="13">
    <location>
        <begin position="51"/>
        <end position="123"/>
    </location>
</feature>
<dbReference type="Gene3D" id="3.40.50.620">
    <property type="entry name" value="HUPs"/>
    <property type="match status" value="1"/>
</dbReference>
<keyword evidence="6" id="KW-0548">Nucleotidyltransferase</keyword>
<evidence type="ECO:0000256" key="4">
    <source>
        <dbReference type="ARBA" id="ARBA00022643"/>
    </source>
</evidence>
<keyword evidence="8" id="KW-0274">FAD</keyword>
<feature type="domain" description="Phosphoadenosine phosphosulphate reductase" evidence="13">
    <location>
        <begin position="125"/>
        <end position="207"/>
    </location>
</feature>
<dbReference type="PANTHER" id="PTHR23293">
    <property type="entry name" value="FAD SYNTHETASE-RELATED FMN ADENYLYLTRANSFERASE"/>
    <property type="match status" value="1"/>
</dbReference>
<organism evidence="14 15">
    <name type="scientific">Bombyx mandarina</name>
    <name type="common">Wild silk moth</name>
    <name type="synonym">Wild silkworm</name>
    <dbReference type="NCBI Taxonomy" id="7092"/>
    <lineage>
        <taxon>Eukaryota</taxon>
        <taxon>Metazoa</taxon>
        <taxon>Ecdysozoa</taxon>
        <taxon>Arthropoda</taxon>
        <taxon>Hexapoda</taxon>
        <taxon>Insecta</taxon>
        <taxon>Pterygota</taxon>
        <taxon>Neoptera</taxon>
        <taxon>Endopterygota</taxon>
        <taxon>Lepidoptera</taxon>
        <taxon>Glossata</taxon>
        <taxon>Ditrysia</taxon>
        <taxon>Bombycoidea</taxon>
        <taxon>Bombycidae</taxon>
        <taxon>Bombycinae</taxon>
        <taxon>Bombyx</taxon>
    </lineage>
</organism>
<accession>A0A6J2JB72</accession>
<dbReference type="Proteomes" id="UP000504629">
    <property type="component" value="Unplaced"/>
</dbReference>
<dbReference type="SUPFAM" id="SSF52402">
    <property type="entry name" value="Adenine nucleotide alpha hydrolases-like"/>
    <property type="match status" value="1"/>
</dbReference>
<dbReference type="PANTHER" id="PTHR23293:SF9">
    <property type="entry name" value="FAD SYNTHASE"/>
    <property type="match status" value="1"/>
</dbReference>
<evidence type="ECO:0000256" key="12">
    <source>
        <dbReference type="ARBA" id="ARBA00049494"/>
    </source>
</evidence>
<sequence length="273" mass="30772">MANSHALRNGANTDMQPTCGGMDELPDVTDVLKEAEQVIRQCFQTYALDEVFLCFNGGKDCTVLLDITISVLKDIYKSCDIGKNLKVVYIRTKGPFVEIEKFVQEIKMYYGLTLKVTEGEMKETLQRLLEKDGILKAGLMGTRRSDPYSENLQFVQKTDANWPQIMRISPLLNWSYHHIWSYILQRQVPYCSLYDKGYTSIGSTTNTWPNPALAHKDCFGCVTYHPAWRLSDASLERAGRGSSVKAPVNGNGTYHNHSLTSTINPCIRNGDVL</sequence>
<proteinExistence type="predicted"/>
<keyword evidence="4" id="KW-0288">FMN</keyword>
<evidence type="ECO:0000256" key="5">
    <source>
        <dbReference type="ARBA" id="ARBA00022679"/>
    </source>
</evidence>
<comment type="catalytic activity">
    <reaction evidence="12">
        <text>FMN + ATP + H(+) = FAD + diphosphate</text>
        <dbReference type="Rhea" id="RHEA:17237"/>
        <dbReference type="ChEBI" id="CHEBI:15378"/>
        <dbReference type="ChEBI" id="CHEBI:30616"/>
        <dbReference type="ChEBI" id="CHEBI:33019"/>
        <dbReference type="ChEBI" id="CHEBI:57692"/>
        <dbReference type="ChEBI" id="CHEBI:58210"/>
        <dbReference type="EC" id="2.7.7.2"/>
    </reaction>
</comment>
<dbReference type="GO" id="GO:0005524">
    <property type="term" value="F:ATP binding"/>
    <property type="evidence" value="ECO:0007669"/>
    <property type="project" value="UniProtKB-KW"/>
</dbReference>
<dbReference type="InterPro" id="IPR014729">
    <property type="entry name" value="Rossmann-like_a/b/a_fold"/>
</dbReference>
<dbReference type="AlphaFoldDB" id="A0A6J2JB72"/>
<evidence type="ECO:0000259" key="13">
    <source>
        <dbReference type="Pfam" id="PF01507"/>
    </source>
</evidence>
<evidence type="ECO:0000256" key="10">
    <source>
        <dbReference type="ARBA" id="ARBA00031145"/>
    </source>
</evidence>
<dbReference type="RefSeq" id="XP_028026377.1">
    <property type="nucleotide sequence ID" value="XM_028170576.1"/>
</dbReference>
<comment type="pathway">
    <text evidence="1">Cofactor biosynthesis; FAD biosynthesis; FAD from FMN: step 1/1.</text>
</comment>
<reference evidence="15" key="1">
    <citation type="submission" date="2025-08" db="UniProtKB">
        <authorList>
            <consortium name="RefSeq"/>
        </authorList>
    </citation>
    <scope>IDENTIFICATION</scope>
    <source>
        <tissue evidence="15">Silk gland</tissue>
    </source>
</reference>
<gene>
    <name evidence="15" type="primary">LOC114240134</name>
</gene>
<dbReference type="GO" id="GO:0006747">
    <property type="term" value="P:FAD biosynthetic process"/>
    <property type="evidence" value="ECO:0007669"/>
    <property type="project" value="TreeGrafter"/>
</dbReference>
<evidence type="ECO:0000256" key="8">
    <source>
        <dbReference type="ARBA" id="ARBA00022827"/>
    </source>
</evidence>
<evidence type="ECO:0000256" key="3">
    <source>
        <dbReference type="ARBA" id="ARBA00022630"/>
    </source>
</evidence>
<evidence type="ECO:0000256" key="9">
    <source>
        <dbReference type="ARBA" id="ARBA00022840"/>
    </source>
</evidence>
<evidence type="ECO:0000313" key="15">
    <source>
        <dbReference type="RefSeq" id="XP_028026377.1"/>
    </source>
</evidence>
<protein>
    <recommendedName>
        <fullName evidence="2">FAD synthase</fullName>
        <ecNumber evidence="2">2.7.7.2</ecNumber>
    </recommendedName>
    <alternativeName>
        <fullName evidence="10">FAD pyrophosphorylase</fullName>
    </alternativeName>
    <alternativeName>
        <fullName evidence="11">FMN adenylyltransferase</fullName>
    </alternativeName>
</protein>
<evidence type="ECO:0000256" key="11">
    <source>
        <dbReference type="ARBA" id="ARBA00031871"/>
    </source>
</evidence>
<dbReference type="EC" id="2.7.7.2" evidence="2"/>
<evidence type="ECO:0000256" key="7">
    <source>
        <dbReference type="ARBA" id="ARBA00022741"/>
    </source>
</evidence>